<reference evidence="4 5" key="1">
    <citation type="submission" date="2015-12" db="EMBL/GenBank/DDBJ databases">
        <authorList>
            <person name="Shamseldin A."/>
            <person name="Moawad H."/>
            <person name="Abd El-Rahim W.M."/>
            <person name="Sadowsky M.J."/>
        </authorList>
    </citation>
    <scope>NUCLEOTIDE SEQUENCE [LARGE SCALE GENOMIC DNA]</scope>
    <source>
        <strain evidence="4 5">D7</strain>
    </source>
</reference>
<feature type="domain" description="Exonuclease" evidence="3">
    <location>
        <begin position="9"/>
        <end position="154"/>
    </location>
</feature>
<dbReference type="Proteomes" id="UP000063991">
    <property type="component" value="Chromosome"/>
</dbReference>
<dbReference type="AlphaFoldDB" id="A0A126PWG9"/>
<dbReference type="RefSeq" id="WP_061094307.1">
    <property type="nucleotide sequence ID" value="NZ_CP014323.1"/>
</dbReference>
<evidence type="ECO:0000313" key="4">
    <source>
        <dbReference type="EMBL" id="AMJ97377.1"/>
    </source>
</evidence>
<dbReference type="OrthoDB" id="5705783at2"/>
<evidence type="ECO:0000256" key="2">
    <source>
        <dbReference type="ARBA" id="ARBA00022839"/>
    </source>
</evidence>
<organism evidence="4 5">
    <name type="scientific">Alteromonas macleodii</name>
    <name type="common">Pseudoalteromonas macleodii</name>
    <dbReference type="NCBI Taxonomy" id="28108"/>
    <lineage>
        <taxon>Bacteria</taxon>
        <taxon>Pseudomonadati</taxon>
        <taxon>Pseudomonadota</taxon>
        <taxon>Gammaproteobacteria</taxon>
        <taxon>Alteromonadales</taxon>
        <taxon>Alteromonadaceae</taxon>
        <taxon>Alteromonas/Salinimonas group</taxon>
        <taxon>Alteromonas</taxon>
    </lineage>
</organism>
<dbReference type="InterPro" id="IPR036397">
    <property type="entry name" value="RNaseH_sf"/>
</dbReference>
<dbReference type="Gene3D" id="3.30.420.10">
    <property type="entry name" value="Ribonuclease H-like superfamily/Ribonuclease H"/>
    <property type="match status" value="1"/>
</dbReference>
<dbReference type="GO" id="GO:0006259">
    <property type="term" value="P:DNA metabolic process"/>
    <property type="evidence" value="ECO:0007669"/>
    <property type="project" value="UniProtKB-ARBA"/>
</dbReference>
<dbReference type="InterPro" id="IPR012337">
    <property type="entry name" value="RNaseH-like_sf"/>
</dbReference>
<keyword evidence="2" id="KW-0378">Hydrolase</keyword>
<proteinExistence type="predicted"/>
<accession>A0A126PWG9</accession>
<protein>
    <recommendedName>
        <fullName evidence="3">Exonuclease domain-containing protein</fullName>
    </recommendedName>
</protein>
<name>A0A126PWG9_ALTMA</name>
<dbReference type="GO" id="GO:0004527">
    <property type="term" value="F:exonuclease activity"/>
    <property type="evidence" value="ECO:0007669"/>
    <property type="project" value="UniProtKB-KW"/>
</dbReference>
<dbReference type="InterPro" id="IPR013520">
    <property type="entry name" value="Ribonucl_H"/>
</dbReference>
<keyword evidence="2" id="KW-0269">Exonuclease</keyword>
<keyword evidence="1" id="KW-0540">Nuclease</keyword>
<dbReference type="GO" id="GO:0003676">
    <property type="term" value="F:nucleic acid binding"/>
    <property type="evidence" value="ECO:0007669"/>
    <property type="project" value="InterPro"/>
</dbReference>
<evidence type="ECO:0000256" key="1">
    <source>
        <dbReference type="ARBA" id="ARBA00022722"/>
    </source>
</evidence>
<gene>
    <name evidence="4" type="ORF">AVL55_03905</name>
</gene>
<evidence type="ECO:0000313" key="5">
    <source>
        <dbReference type="Proteomes" id="UP000063991"/>
    </source>
</evidence>
<dbReference type="EMBL" id="CP014323">
    <property type="protein sequence ID" value="AMJ97377.1"/>
    <property type="molecule type" value="Genomic_DNA"/>
</dbReference>
<evidence type="ECO:0000259" key="3">
    <source>
        <dbReference type="Pfam" id="PF00929"/>
    </source>
</evidence>
<sequence length="165" mass="18877">MRKNTLPTIIDIEASGFGAASYPIEIGIVRYDGAKWCKLLRPFDSWVHWDRKAESLHGITQQMLQTRGEEPRKICVELNNFLGNTVVYSDGWVVDNPWLIKLYAAAQVEMSFTCRALEYILSEAQMNQWHEVKSRLASQLDVKRHRASSDAMVIQQTYAKTLSLA</sequence>
<dbReference type="SUPFAM" id="SSF53098">
    <property type="entry name" value="Ribonuclease H-like"/>
    <property type="match status" value="1"/>
</dbReference>
<dbReference type="Pfam" id="PF00929">
    <property type="entry name" value="RNase_T"/>
    <property type="match status" value="1"/>
</dbReference>